<sequence length="251" mass="25536">MRPTSLLRPVVVAAFGCLVLSLSGCGTERAATGRAPATSAAPAAEPLGAAAGTGDPEVRFLELLGRVVRSCDPDAPGGEGSGDVPAPEELPGWEGGAAPRYGPGGTPPGVPEAEGGVPVPLDVPAPPESSPAPTRTGPVGEVPLTDAEKCAGEAHARRVGEAFGGAEPAGHREIREKLTGLDYPVSRIHRMPDRAGAPRVRLDLRFIGSRLVLEVTGTSGGVTVEVFGAPETEDARVSDIVRERDNGGGRV</sequence>
<dbReference type="OrthoDB" id="4240567at2"/>
<dbReference type="EMBL" id="CP010849">
    <property type="protein sequence ID" value="AJP01867.1"/>
    <property type="molecule type" value="Genomic_DNA"/>
</dbReference>
<reference evidence="2 3" key="1">
    <citation type="submission" date="2015-02" db="EMBL/GenBank/DDBJ databases">
        <title>Genome sequence of thermotolerant Streptomyces cyaneogriseus subsp. Noncyanogenus NMWT1, the producer of nematocidal antibiotics nemadectin.</title>
        <authorList>
            <person name="Wang H."/>
            <person name="Li C."/>
            <person name="Xiang W."/>
            <person name="Wang X."/>
        </authorList>
    </citation>
    <scope>NUCLEOTIDE SEQUENCE [LARGE SCALE GENOMIC DNA]</scope>
    <source>
        <strain evidence="2 3">NMWT 1</strain>
    </source>
</reference>
<evidence type="ECO:0000313" key="3">
    <source>
        <dbReference type="Proteomes" id="UP000032234"/>
    </source>
</evidence>
<feature type="compositionally biased region" description="Pro residues" evidence="1">
    <location>
        <begin position="121"/>
        <end position="130"/>
    </location>
</feature>
<dbReference type="STRING" id="477245.TU94_10425"/>
<keyword evidence="3" id="KW-1185">Reference proteome</keyword>
<evidence type="ECO:0008006" key="4">
    <source>
        <dbReference type="Google" id="ProtNLM"/>
    </source>
</evidence>
<name>A0A0C5FPI5_9ACTN</name>
<dbReference type="AlphaFoldDB" id="A0A0C5FPI5"/>
<dbReference type="PROSITE" id="PS51257">
    <property type="entry name" value="PROKAR_LIPOPROTEIN"/>
    <property type="match status" value="1"/>
</dbReference>
<proteinExistence type="predicted"/>
<dbReference type="HOGENOM" id="CLU_1160586_0_0_11"/>
<dbReference type="Proteomes" id="UP000032234">
    <property type="component" value="Chromosome"/>
</dbReference>
<dbReference type="KEGG" id="scw:TU94_10425"/>
<feature type="region of interest" description="Disordered" evidence="1">
    <location>
        <begin position="71"/>
        <end position="143"/>
    </location>
</feature>
<dbReference type="PATRIC" id="fig|477245.3.peg.2226"/>
<organism evidence="2 3">
    <name type="scientific">Streptomyces cyaneogriseus subsp. noncyanogenus</name>
    <dbReference type="NCBI Taxonomy" id="477245"/>
    <lineage>
        <taxon>Bacteria</taxon>
        <taxon>Bacillati</taxon>
        <taxon>Actinomycetota</taxon>
        <taxon>Actinomycetes</taxon>
        <taxon>Kitasatosporales</taxon>
        <taxon>Streptomycetaceae</taxon>
        <taxon>Streptomyces</taxon>
    </lineage>
</organism>
<dbReference type="RefSeq" id="WP_044381335.1">
    <property type="nucleotide sequence ID" value="NZ_CP010849.1"/>
</dbReference>
<protein>
    <recommendedName>
        <fullName evidence="4">Lipoprotein</fullName>
    </recommendedName>
</protein>
<feature type="compositionally biased region" description="Low complexity" evidence="1">
    <location>
        <begin position="111"/>
        <end position="120"/>
    </location>
</feature>
<evidence type="ECO:0000313" key="2">
    <source>
        <dbReference type="EMBL" id="AJP01867.1"/>
    </source>
</evidence>
<gene>
    <name evidence="2" type="ORF">TU94_10425</name>
</gene>
<accession>A0A0C5FPI5</accession>
<evidence type="ECO:0000256" key="1">
    <source>
        <dbReference type="SAM" id="MobiDB-lite"/>
    </source>
</evidence>